<keyword evidence="5" id="KW-0539">Nucleus</keyword>
<evidence type="ECO:0000256" key="5">
    <source>
        <dbReference type="ARBA" id="ARBA00023242"/>
    </source>
</evidence>
<dbReference type="Gene3D" id="2.40.50.140">
    <property type="entry name" value="Nucleic acid-binding proteins"/>
    <property type="match status" value="1"/>
</dbReference>
<dbReference type="EMBL" id="AACB03000004">
    <property type="protein sequence ID" value="KAE8302333.1"/>
    <property type="molecule type" value="Genomic_DNA"/>
</dbReference>
<dbReference type="Gene3D" id="3.30.1490.120">
    <property type="entry name" value="RNA polymerase Rpb7-like, N-terminal domain"/>
    <property type="match status" value="1"/>
</dbReference>
<gene>
    <name evidence="6" type="ORF">GL50803_003974</name>
</gene>
<dbReference type="FunFam" id="2.40.50.140:FF:000729">
    <property type="match status" value="1"/>
</dbReference>
<comment type="subcellular location">
    <subcellularLocation>
        <location evidence="1">Nucleus</location>
    </subcellularLocation>
</comment>
<keyword evidence="3 6" id="KW-0240">DNA-directed RNA polymerase</keyword>
<sequence>MFISLQVIDTVRVPPSSQTRYLESKLLEILTASFCGRVLANCGICLLIERITNLSEQRIVHNDCNTYVTVCFSIIAFRPYIGEIFTAFLVSQHPMHGLALSTGFCDTIIVPPSNLPEYLMWNNERQGFTNLPDFESELDFELGGEIKIKVVDVIFRTNEDTTSMGLGNALEGEELSQDLIGSWGAIVNSKSKFIVVGSCTGPGLGDVRWWREDAN</sequence>
<evidence type="ECO:0000256" key="3">
    <source>
        <dbReference type="ARBA" id="ARBA00022478"/>
    </source>
</evidence>
<dbReference type="OMA" id="LGPTLWW"/>
<evidence type="ECO:0000256" key="2">
    <source>
        <dbReference type="ARBA" id="ARBA00009307"/>
    </source>
</evidence>
<dbReference type="SUPFAM" id="SSF88798">
    <property type="entry name" value="N-terminal, heterodimerisation domain of RBP7 (RpoE)"/>
    <property type="match status" value="1"/>
</dbReference>
<dbReference type="PANTHER" id="PTHR12709">
    <property type="entry name" value="DNA-DIRECTED RNA POLYMERASE II, III"/>
    <property type="match status" value="1"/>
</dbReference>
<dbReference type="VEuPathDB" id="GiardiaDB:GL50803_3974"/>
<comment type="caution">
    <text evidence="6">The sequence shown here is derived from an EMBL/GenBank/DDBJ whole genome shotgun (WGS) entry which is preliminary data.</text>
</comment>
<dbReference type="KEGG" id="gla:GL50803_003974"/>
<dbReference type="InterPro" id="IPR045113">
    <property type="entry name" value="Rpb7-like"/>
</dbReference>
<dbReference type="STRING" id="184922.A8B944"/>
<dbReference type="InterPro" id="IPR036898">
    <property type="entry name" value="RNA_pol_Rpb7-like_N_sf"/>
</dbReference>
<keyword evidence="7" id="KW-1185">Reference proteome</keyword>
<dbReference type="Pfam" id="PF03876">
    <property type="entry name" value="SHS2_Rpb7-N"/>
    <property type="match status" value="1"/>
</dbReference>
<protein>
    <submittedName>
        <fullName evidence="6">DNA-directed RNA polymerase III subunit 22.9 kDa polypeptide</fullName>
    </submittedName>
</protein>
<dbReference type="AlphaFoldDB" id="A8B944"/>
<dbReference type="FunCoup" id="A8B944">
    <property type="interactions" value="178"/>
</dbReference>
<dbReference type="InterPro" id="IPR005576">
    <property type="entry name" value="Rpb7-like_N"/>
</dbReference>
<dbReference type="GeneID" id="5701678"/>
<proteinExistence type="inferred from homology"/>
<accession>A8B944</accession>
<dbReference type="Pfam" id="PF08292">
    <property type="entry name" value="RNA_pol_Rbc25"/>
    <property type="match status" value="1"/>
</dbReference>
<evidence type="ECO:0000256" key="1">
    <source>
        <dbReference type="ARBA" id="ARBA00004123"/>
    </source>
</evidence>
<dbReference type="InterPro" id="IPR013238">
    <property type="entry name" value="RNA_pol_III_Rbc25"/>
</dbReference>
<dbReference type="InterPro" id="IPR012340">
    <property type="entry name" value="NA-bd_OB-fold"/>
</dbReference>
<evidence type="ECO:0000313" key="6">
    <source>
        <dbReference type="EMBL" id="KAE8302333.1"/>
    </source>
</evidence>
<dbReference type="HOGENOM" id="CLU_1285418_0_0_1"/>
<dbReference type="PANTHER" id="PTHR12709:SF1">
    <property type="entry name" value="DNA-DIRECTED RNA POLYMERASE III SUBUNIT RPC8"/>
    <property type="match status" value="1"/>
</dbReference>
<dbReference type="Proteomes" id="UP000001548">
    <property type="component" value="Unassembled WGS sequence"/>
</dbReference>
<dbReference type="RefSeq" id="XP_001708762.1">
    <property type="nucleotide sequence ID" value="XM_001708710.1"/>
</dbReference>
<organism evidence="6 7">
    <name type="scientific">Giardia intestinalis (strain ATCC 50803 / WB clone C6)</name>
    <name type="common">Giardia lamblia</name>
    <dbReference type="NCBI Taxonomy" id="184922"/>
    <lineage>
        <taxon>Eukaryota</taxon>
        <taxon>Metamonada</taxon>
        <taxon>Diplomonadida</taxon>
        <taxon>Hexamitidae</taxon>
        <taxon>Giardiinae</taxon>
        <taxon>Giardia</taxon>
    </lineage>
</organism>
<evidence type="ECO:0000256" key="4">
    <source>
        <dbReference type="ARBA" id="ARBA00023163"/>
    </source>
</evidence>
<name>A8B944_GIAIC</name>
<dbReference type="GO" id="GO:0006384">
    <property type="term" value="P:transcription initiation at RNA polymerase III promoter"/>
    <property type="evidence" value="ECO:0000318"/>
    <property type="project" value="GO_Central"/>
</dbReference>
<reference evidence="6 7" key="1">
    <citation type="journal article" date="2007" name="Science">
        <title>Genomic minimalism in the early diverging intestinal parasite Giardia lamblia.</title>
        <authorList>
            <person name="Morrison H.G."/>
            <person name="McArthur A.G."/>
            <person name="Gillin F.D."/>
            <person name="Aley S.B."/>
            <person name="Adam R.D."/>
            <person name="Olsen G.J."/>
            <person name="Best A.A."/>
            <person name="Cande W.Z."/>
            <person name="Chen F."/>
            <person name="Cipriano M.J."/>
            <person name="Davids B.J."/>
            <person name="Dawson S.C."/>
            <person name="Elmendorf H.G."/>
            <person name="Hehl A.B."/>
            <person name="Holder M.E."/>
            <person name="Huse S.M."/>
            <person name="Kim U.U."/>
            <person name="Lasek-Nesselquist E."/>
            <person name="Manning G."/>
            <person name="Nigam A."/>
            <person name="Nixon J.E."/>
            <person name="Palm D."/>
            <person name="Passamaneck N.E."/>
            <person name="Prabhu A."/>
            <person name="Reich C.I."/>
            <person name="Reiner D.S."/>
            <person name="Samuelson J."/>
            <person name="Svard S.G."/>
            <person name="Sogin M.L."/>
        </authorList>
    </citation>
    <scope>NUCLEOTIDE SEQUENCE [LARGE SCALE GENOMIC DNA]</scope>
    <source>
        <strain evidence="6 7">WB C6</strain>
    </source>
</reference>
<keyword evidence="4" id="KW-0804">Transcription</keyword>
<comment type="similarity">
    <text evidence="2">Belongs to the eukaryotic RPB7/RPC8 RNA polymerase subunit family.</text>
</comment>
<dbReference type="GO" id="GO:0005666">
    <property type="term" value="C:RNA polymerase III complex"/>
    <property type="evidence" value="ECO:0000318"/>
    <property type="project" value="GO_Central"/>
</dbReference>
<evidence type="ECO:0000313" key="7">
    <source>
        <dbReference type="Proteomes" id="UP000001548"/>
    </source>
</evidence>